<organism evidence="3">
    <name type="scientific">Acromyrmex echinatior</name>
    <name type="common">Panamanian leafcutter ant</name>
    <name type="synonym">Acromyrmex octospinosus echinatior</name>
    <dbReference type="NCBI Taxonomy" id="103372"/>
    <lineage>
        <taxon>Eukaryota</taxon>
        <taxon>Metazoa</taxon>
        <taxon>Ecdysozoa</taxon>
        <taxon>Arthropoda</taxon>
        <taxon>Hexapoda</taxon>
        <taxon>Insecta</taxon>
        <taxon>Pterygota</taxon>
        <taxon>Neoptera</taxon>
        <taxon>Endopterygota</taxon>
        <taxon>Hymenoptera</taxon>
        <taxon>Apocrita</taxon>
        <taxon>Aculeata</taxon>
        <taxon>Formicoidea</taxon>
        <taxon>Formicidae</taxon>
        <taxon>Myrmicinae</taxon>
        <taxon>Acromyrmex</taxon>
    </lineage>
</organism>
<gene>
    <name evidence="2" type="ORF">G5I_08966</name>
</gene>
<dbReference type="Proteomes" id="UP000007755">
    <property type="component" value="Unassembled WGS sequence"/>
</dbReference>
<keyword evidence="1" id="KW-0812">Transmembrane</keyword>
<keyword evidence="1" id="KW-0472">Membrane</keyword>
<protein>
    <submittedName>
        <fullName evidence="2">Uncharacterized protein</fullName>
    </submittedName>
</protein>
<feature type="transmembrane region" description="Helical" evidence="1">
    <location>
        <begin position="255"/>
        <end position="273"/>
    </location>
</feature>
<evidence type="ECO:0000313" key="3">
    <source>
        <dbReference type="Proteomes" id="UP000007755"/>
    </source>
</evidence>
<evidence type="ECO:0000256" key="1">
    <source>
        <dbReference type="SAM" id="Phobius"/>
    </source>
</evidence>
<accession>F4WSX4</accession>
<proteinExistence type="predicted"/>
<name>F4WSX4_ACREC</name>
<keyword evidence="3" id="KW-1185">Reference proteome</keyword>
<reference evidence="2" key="1">
    <citation type="submission" date="2011-02" db="EMBL/GenBank/DDBJ databases">
        <title>The genome of the leaf-cutting ant Acromyrmex echinatior suggests key adaptations to social evolution and fungus farming.</title>
        <authorList>
            <person name="Nygaard S."/>
            <person name="Zhang G."/>
        </authorList>
    </citation>
    <scope>NUCLEOTIDE SEQUENCE</scope>
</reference>
<dbReference type="InParanoid" id="F4WSX4"/>
<keyword evidence="1" id="KW-1133">Transmembrane helix</keyword>
<sequence>MIEIGLFSLPFIAGVMYHVFAQDLLAPPSFSYAVNGNLHTFPSPTEVAIQAIRNSSLPPHSASLIAPAVYRAASLSRNQVEYFRENPILKSQNRPAGRPLSGLVSTEGLNRIRIRLKQAAEICQNFEFKTIDLNKFIECEAICFVGKVLSTALSCVLRLSLRSSVSAHYLNSKCYETKGMRMMIVYVLNNIRGISKKLNEISQLFKDFTLTRYTDCHVIDFVFREFTWFAPAEEDLNITSSKIRAVAPQHPATDLFIFLVICGLLFTFMILSTNSPKSEESRYNINNIETSHKLAYIFVSAIIWPILRSKLDEKPPYIKFQKKFGESLCTQMSRMLTDTFFRNPVRYPENVEYPTFFGYPILHSSRISDVRYPTRKDKDNLNRD</sequence>
<evidence type="ECO:0000313" key="2">
    <source>
        <dbReference type="EMBL" id="EGI62707.1"/>
    </source>
</evidence>
<dbReference type="EMBL" id="GL888330">
    <property type="protein sequence ID" value="EGI62707.1"/>
    <property type="molecule type" value="Genomic_DNA"/>
</dbReference>
<dbReference type="AlphaFoldDB" id="F4WSX4"/>